<feature type="domain" description="Glycosyl transferase family 1" evidence="2">
    <location>
        <begin position="190"/>
        <end position="340"/>
    </location>
</feature>
<dbReference type="CDD" id="cd03809">
    <property type="entry name" value="GT4_MtfB-like"/>
    <property type="match status" value="1"/>
</dbReference>
<evidence type="ECO:0008006" key="5">
    <source>
        <dbReference type="Google" id="ProtNLM"/>
    </source>
</evidence>
<evidence type="ECO:0000313" key="4">
    <source>
        <dbReference type="EMBL" id="VAW52933.1"/>
    </source>
</evidence>
<dbReference type="AlphaFoldDB" id="A0A3B0WKV1"/>
<organism evidence="4">
    <name type="scientific">hydrothermal vent metagenome</name>
    <dbReference type="NCBI Taxonomy" id="652676"/>
    <lineage>
        <taxon>unclassified sequences</taxon>
        <taxon>metagenomes</taxon>
        <taxon>ecological metagenomes</taxon>
    </lineage>
</organism>
<evidence type="ECO:0000259" key="3">
    <source>
        <dbReference type="Pfam" id="PF13439"/>
    </source>
</evidence>
<dbReference type="GO" id="GO:0009103">
    <property type="term" value="P:lipopolysaccharide biosynthetic process"/>
    <property type="evidence" value="ECO:0007669"/>
    <property type="project" value="TreeGrafter"/>
</dbReference>
<dbReference type="PANTHER" id="PTHR46401">
    <property type="entry name" value="GLYCOSYLTRANSFERASE WBBK-RELATED"/>
    <property type="match status" value="1"/>
</dbReference>
<dbReference type="SUPFAM" id="SSF53756">
    <property type="entry name" value="UDP-Glycosyltransferase/glycogen phosphorylase"/>
    <property type="match status" value="1"/>
</dbReference>
<dbReference type="EMBL" id="UOFE01000031">
    <property type="protein sequence ID" value="VAW52933.1"/>
    <property type="molecule type" value="Genomic_DNA"/>
</dbReference>
<dbReference type="InterPro" id="IPR001296">
    <property type="entry name" value="Glyco_trans_1"/>
</dbReference>
<dbReference type="GO" id="GO:0016757">
    <property type="term" value="F:glycosyltransferase activity"/>
    <property type="evidence" value="ECO:0007669"/>
    <property type="project" value="InterPro"/>
</dbReference>
<gene>
    <name evidence="4" type="ORF">MNBD_GAMMA05-1876</name>
</gene>
<dbReference type="Pfam" id="PF13439">
    <property type="entry name" value="Glyco_transf_4"/>
    <property type="match status" value="1"/>
</dbReference>
<dbReference type="Pfam" id="PF00534">
    <property type="entry name" value="Glycos_transf_1"/>
    <property type="match status" value="1"/>
</dbReference>
<evidence type="ECO:0000259" key="2">
    <source>
        <dbReference type="Pfam" id="PF00534"/>
    </source>
</evidence>
<name>A0A3B0WKV1_9ZZZZ</name>
<feature type="domain" description="Glycosyltransferase subfamily 4-like N-terminal" evidence="3">
    <location>
        <begin position="16"/>
        <end position="161"/>
    </location>
</feature>
<accession>A0A3B0WKV1</accession>
<proteinExistence type="predicted"/>
<evidence type="ECO:0000256" key="1">
    <source>
        <dbReference type="ARBA" id="ARBA00022679"/>
    </source>
</evidence>
<dbReference type="PANTHER" id="PTHR46401:SF2">
    <property type="entry name" value="GLYCOSYLTRANSFERASE WBBK-RELATED"/>
    <property type="match status" value="1"/>
</dbReference>
<reference evidence="4" key="1">
    <citation type="submission" date="2018-06" db="EMBL/GenBank/DDBJ databases">
        <authorList>
            <person name="Zhirakovskaya E."/>
        </authorList>
    </citation>
    <scope>NUCLEOTIDE SEQUENCE</scope>
</reference>
<dbReference type="Gene3D" id="3.40.50.2000">
    <property type="entry name" value="Glycogen Phosphorylase B"/>
    <property type="match status" value="2"/>
</dbReference>
<sequence>MKLGINIIRLSRKFTGVGRYIECLLNEWSQMDVPFDEIILYTHTDIEQANVIFPLDSFTIKKIGQPAADPLWEWRSLRNRPEVALMFFPAYTIPAGNQNRCVVTYHGPAENKLASKEGLRSYLYNKLYRYSAQRSDHVLVVSDAVKQRVLNHFDVTEEKITTTLLAASTLFHKIDDVQILKQVRQQYMGSDAPFIFFVGKLSRRHFIPELIDAFASIAHLSRHKLLIAGPDYLNVDVPQRAKDLGLEERIIYLPYIEHRELAKVYNAADFFIFPASDIEGFGLPVIEAMSCGTPTITSNKGSIPEFATGATLLVESNTSEALALAMSRLLQDEDYKTELGGKGLERAKTISWRLTAEKTMDELWRVANTGR</sequence>
<dbReference type="InterPro" id="IPR028098">
    <property type="entry name" value="Glyco_trans_4-like_N"/>
</dbReference>
<keyword evidence="1" id="KW-0808">Transferase</keyword>
<protein>
    <recommendedName>
        <fullName evidence="5">Glycosyltransferase</fullName>
    </recommendedName>
</protein>